<comment type="caution">
    <text evidence="1">The sequence shown here is derived from an EMBL/GenBank/DDBJ whole genome shotgun (WGS) entry which is preliminary data.</text>
</comment>
<dbReference type="AlphaFoldDB" id="A0A096HPC0"/>
<dbReference type="Proteomes" id="UP000029553">
    <property type="component" value="Unassembled WGS sequence"/>
</dbReference>
<accession>A0A096HPC0</accession>
<name>A0A096HPC0_COMTE</name>
<sequence>MRVVLSGHLACLCEASTHRFTNWFLSAKKHEGRANAGNFNSVAGGIEMAEMAGQVVLPSHKFWIRDQVMASAVSRLHAQPAAPVRHLYEKDRAKWINPWPGRQCIAQSLPNDQLWCHGSWGRPGRWRVGRASFCSKCLGHGQCLQSLTGQLGFVFIFQACKKLVGIADQDLALFLSQLSAIARRYGIGRLAQVDTCSIAILGNACRSNELDVTSIVHHVDTLVDRVIAVGEHAANPVLLIDRDDG</sequence>
<protein>
    <submittedName>
        <fullName evidence="1">Uncharacterized protein</fullName>
    </submittedName>
</protein>
<organism evidence="1 2">
    <name type="scientific">Comamonas testosteroni</name>
    <name type="common">Pseudomonas testosteroni</name>
    <dbReference type="NCBI Taxonomy" id="285"/>
    <lineage>
        <taxon>Bacteria</taxon>
        <taxon>Pseudomonadati</taxon>
        <taxon>Pseudomonadota</taxon>
        <taxon>Betaproteobacteria</taxon>
        <taxon>Burkholderiales</taxon>
        <taxon>Comamonadaceae</taxon>
        <taxon>Comamonas</taxon>
    </lineage>
</organism>
<proteinExistence type="predicted"/>
<gene>
    <name evidence="1" type="ORF">P353_08100</name>
</gene>
<evidence type="ECO:0000313" key="2">
    <source>
        <dbReference type="Proteomes" id="UP000029553"/>
    </source>
</evidence>
<evidence type="ECO:0000313" key="1">
    <source>
        <dbReference type="EMBL" id="KGH30812.1"/>
    </source>
</evidence>
<reference evidence="1 2" key="1">
    <citation type="submission" date="2013-09" db="EMBL/GenBank/DDBJ databases">
        <title>High correlation between genotypes and phenotypes of environmental bacteria Comamonas testosteroni strains.</title>
        <authorList>
            <person name="Liu L."/>
            <person name="Zhu W."/>
            <person name="Xia X."/>
            <person name="Xu B."/>
            <person name="Luo M."/>
            <person name="Wang G."/>
        </authorList>
    </citation>
    <scope>NUCLEOTIDE SEQUENCE [LARGE SCALE GENOMIC DNA]</scope>
    <source>
        <strain evidence="1 2">JL40</strain>
    </source>
</reference>
<dbReference type="EMBL" id="AWOR01000037">
    <property type="protein sequence ID" value="KGH30812.1"/>
    <property type="molecule type" value="Genomic_DNA"/>
</dbReference>